<reference evidence="1" key="1">
    <citation type="submission" date="2021-06" db="EMBL/GenBank/DDBJ databases">
        <authorList>
            <person name="Kallberg Y."/>
            <person name="Tangrot J."/>
            <person name="Rosling A."/>
        </authorList>
    </citation>
    <scope>NUCLEOTIDE SEQUENCE</scope>
    <source>
        <strain evidence="1">MA453B</strain>
    </source>
</reference>
<organism evidence="1 2">
    <name type="scientific">Dentiscutata erythropus</name>
    <dbReference type="NCBI Taxonomy" id="1348616"/>
    <lineage>
        <taxon>Eukaryota</taxon>
        <taxon>Fungi</taxon>
        <taxon>Fungi incertae sedis</taxon>
        <taxon>Mucoromycota</taxon>
        <taxon>Glomeromycotina</taxon>
        <taxon>Glomeromycetes</taxon>
        <taxon>Diversisporales</taxon>
        <taxon>Gigasporaceae</taxon>
        <taxon>Dentiscutata</taxon>
    </lineage>
</organism>
<comment type="caution">
    <text evidence="1">The sequence shown here is derived from an EMBL/GenBank/DDBJ whole genome shotgun (WGS) entry which is preliminary data.</text>
</comment>
<keyword evidence="2" id="KW-1185">Reference proteome</keyword>
<sequence>MDRVLLSQKRFSNSKHLYFSPRFSPPTELHEEYYQKINFKYSSSSSSSVITNQSTSPSFHYQNSQTSDNALSIIKSPSSPYTADYHFFTKISDISRRNLKNIKLFRKSLKNKLRKDISNYKSKLESLSNERDKISNCYVAIASLERMVKTETPSSGFREGIYGMLKALSADHDDNTNLTNQIISTMWEIIIKIWQDKRLGRCAICKHGVVMGSSIDNANDLWLCTNRSCISNKIGVISTSFLLKGSA</sequence>
<dbReference type="Proteomes" id="UP000789405">
    <property type="component" value="Unassembled WGS sequence"/>
</dbReference>
<accession>A0A9N9F461</accession>
<dbReference type="AlphaFoldDB" id="A0A9N9F461"/>
<evidence type="ECO:0000313" key="2">
    <source>
        <dbReference type="Proteomes" id="UP000789405"/>
    </source>
</evidence>
<protein>
    <submittedName>
        <fullName evidence="1">578_t:CDS:1</fullName>
    </submittedName>
</protein>
<name>A0A9N9F461_9GLOM</name>
<evidence type="ECO:0000313" key="1">
    <source>
        <dbReference type="EMBL" id="CAG8508498.1"/>
    </source>
</evidence>
<proteinExistence type="predicted"/>
<dbReference type="EMBL" id="CAJVPY010001128">
    <property type="protein sequence ID" value="CAG8508498.1"/>
    <property type="molecule type" value="Genomic_DNA"/>
</dbReference>
<gene>
    <name evidence="1" type="ORF">DERYTH_LOCUS3264</name>
</gene>
<dbReference type="OrthoDB" id="2358844at2759"/>